<comment type="caution">
    <text evidence="5">The sequence shown here is derived from an EMBL/GenBank/DDBJ whole genome shotgun (WGS) entry which is preliminary data.</text>
</comment>
<name>A0A069E7C2_9PROT</name>
<dbReference type="CDD" id="cd06170">
    <property type="entry name" value="LuxR_C_like"/>
    <property type="match status" value="1"/>
</dbReference>
<dbReference type="Proteomes" id="UP000027446">
    <property type="component" value="Unassembled WGS sequence"/>
</dbReference>
<dbReference type="InterPro" id="IPR005143">
    <property type="entry name" value="TF_LuxR_autoind-bd_dom"/>
</dbReference>
<dbReference type="eggNOG" id="COG2197">
    <property type="taxonomic scope" value="Bacteria"/>
</dbReference>
<keyword evidence="1" id="KW-0805">Transcription regulation</keyword>
<evidence type="ECO:0000313" key="5">
    <source>
        <dbReference type="EMBL" id="KCZ85874.1"/>
    </source>
</evidence>
<dbReference type="Pfam" id="PF00196">
    <property type="entry name" value="GerE"/>
    <property type="match status" value="1"/>
</dbReference>
<reference evidence="5 6" key="1">
    <citation type="journal article" date="2014" name="Antonie Van Leeuwenhoek">
        <title>Hyphomonas beringensis sp. nov. and Hyphomonas chukchiensis sp. nov., isolated from surface seawater of the Bering Sea and Chukchi Sea.</title>
        <authorList>
            <person name="Li C."/>
            <person name="Lai Q."/>
            <person name="Li G."/>
            <person name="Dong C."/>
            <person name="Wang J."/>
            <person name="Liao Y."/>
            <person name="Shao Z."/>
        </authorList>
    </citation>
    <scope>NUCLEOTIDE SEQUENCE [LARGE SCALE GENOMIC DNA]</scope>
    <source>
        <strain evidence="5 6">MHS-3</strain>
    </source>
</reference>
<dbReference type="PROSITE" id="PS00622">
    <property type="entry name" value="HTH_LUXR_1"/>
    <property type="match status" value="1"/>
</dbReference>
<dbReference type="PATRIC" id="fig|1280949.3.peg.1901"/>
<feature type="domain" description="HTH luxR-type" evidence="4">
    <location>
        <begin position="181"/>
        <end position="246"/>
    </location>
</feature>
<dbReference type="PANTHER" id="PTHR44688:SF16">
    <property type="entry name" value="DNA-BINDING TRANSCRIPTIONAL ACTIVATOR DEVR_DOSR"/>
    <property type="match status" value="1"/>
</dbReference>
<keyword evidence="6" id="KW-1185">Reference proteome</keyword>
<keyword evidence="2" id="KW-0238">DNA-binding</keyword>
<dbReference type="InterPro" id="IPR016032">
    <property type="entry name" value="Sig_transdc_resp-reg_C-effctor"/>
</dbReference>
<organism evidence="5 6">
    <name type="scientific">Hyphomonas adhaerens MHS-3</name>
    <dbReference type="NCBI Taxonomy" id="1280949"/>
    <lineage>
        <taxon>Bacteria</taxon>
        <taxon>Pseudomonadati</taxon>
        <taxon>Pseudomonadota</taxon>
        <taxon>Alphaproteobacteria</taxon>
        <taxon>Hyphomonadales</taxon>
        <taxon>Hyphomonadaceae</taxon>
        <taxon>Hyphomonas</taxon>
    </lineage>
</organism>
<evidence type="ECO:0000259" key="4">
    <source>
        <dbReference type="PROSITE" id="PS50043"/>
    </source>
</evidence>
<dbReference type="Gene3D" id="1.10.10.10">
    <property type="entry name" value="Winged helix-like DNA-binding domain superfamily/Winged helix DNA-binding domain"/>
    <property type="match status" value="1"/>
</dbReference>
<dbReference type="SUPFAM" id="SSF75516">
    <property type="entry name" value="Pheromone-binding domain of LuxR-like quorum-sensing transcription factors"/>
    <property type="match status" value="1"/>
</dbReference>
<gene>
    <name evidence="5" type="ORF">HAD_09315</name>
</gene>
<dbReference type="SUPFAM" id="SSF46894">
    <property type="entry name" value="C-terminal effector domain of the bipartite response regulators"/>
    <property type="match status" value="1"/>
</dbReference>
<dbReference type="PANTHER" id="PTHR44688">
    <property type="entry name" value="DNA-BINDING TRANSCRIPTIONAL ACTIVATOR DEVR_DOSR"/>
    <property type="match status" value="1"/>
</dbReference>
<proteinExistence type="predicted"/>
<dbReference type="InterPro" id="IPR036388">
    <property type="entry name" value="WH-like_DNA-bd_sf"/>
</dbReference>
<dbReference type="EMBL" id="ARYH01000001">
    <property type="protein sequence ID" value="KCZ85874.1"/>
    <property type="molecule type" value="Genomic_DNA"/>
</dbReference>
<dbReference type="InterPro" id="IPR000792">
    <property type="entry name" value="Tscrpt_reg_LuxR_C"/>
</dbReference>
<dbReference type="PRINTS" id="PR00038">
    <property type="entry name" value="HTHLUXR"/>
</dbReference>
<evidence type="ECO:0000256" key="2">
    <source>
        <dbReference type="ARBA" id="ARBA00023125"/>
    </source>
</evidence>
<keyword evidence="3" id="KW-0804">Transcription</keyword>
<evidence type="ECO:0000256" key="1">
    <source>
        <dbReference type="ARBA" id="ARBA00023015"/>
    </source>
</evidence>
<dbReference type="STRING" id="1280949.HAD_09315"/>
<dbReference type="GO" id="GO:0006355">
    <property type="term" value="P:regulation of DNA-templated transcription"/>
    <property type="evidence" value="ECO:0007669"/>
    <property type="project" value="InterPro"/>
</dbReference>
<dbReference type="SMART" id="SM00421">
    <property type="entry name" value="HTH_LUXR"/>
    <property type="match status" value="1"/>
</dbReference>
<evidence type="ECO:0000313" key="6">
    <source>
        <dbReference type="Proteomes" id="UP000027446"/>
    </source>
</evidence>
<sequence>MEPAWTDKATSAGEVKMLDLLREILRAESVLDLSARSMAAFNALGFTKAYYLSPVVLDQTMGQAMFNLGFPAEWETAYRAAPKGTDPLPCIALRIGRAFRWGKLPEDVLVQPSDAAYIKSLEKWGMADGIGIPAYGSAARVGFVGIGGPKSPDGFETADMEILQIAAQTSYLRYCELLVVDADPLPRLSSRELDVLRLMAQGKSNASIARNLELSQETVDTYARRIFLKLKVSDRTSAVIKGITRGLVIASEPQIEEAIRTRQPDYDGPKDAE</sequence>
<dbReference type="PROSITE" id="PS50043">
    <property type="entry name" value="HTH_LUXR_2"/>
    <property type="match status" value="1"/>
</dbReference>
<dbReference type="Pfam" id="PF03472">
    <property type="entry name" value="Autoind_bind"/>
    <property type="match status" value="1"/>
</dbReference>
<dbReference type="AlphaFoldDB" id="A0A069E7C2"/>
<protein>
    <submittedName>
        <fullName evidence="5">LuxR family transcriptional regulator</fullName>
    </submittedName>
</protein>
<accession>A0A069E7C2</accession>
<evidence type="ECO:0000256" key="3">
    <source>
        <dbReference type="ARBA" id="ARBA00023163"/>
    </source>
</evidence>
<dbReference type="Gene3D" id="3.30.450.80">
    <property type="entry name" value="Transcription factor LuxR-like, autoinducer-binding domain"/>
    <property type="match status" value="1"/>
</dbReference>
<dbReference type="InterPro" id="IPR036693">
    <property type="entry name" value="TF_LuxR_autoind-bd_dom_sf"/>
</dbReference>
<dbReference type="GO" id="GO:0003677">
    <property type="term" value="F:DNA binding"/>
    <property type="evidence" value="ECO:0007669"/>
    <property type="project" value="UniProtKB-KW"/>
</dbReference>